<dbReference type="GO" id="GO:0016740">
    <property type="term" value="F:transferase activity"/>
    <property type="evidence" value="ECO:0007669"/>
    <property type="project" value="UniProtKB-KW"/>
</dbReference>
<name>A0A0E9XH18_ANGAN</name>
<sequence>MNAAEFHDGLEQCLLQNNAQQVVCKFSFKNLRNHVLSQNTSLNTRLSALVNEELRNICTEPRAQLSPTPSSAGDCVRTTIRETCNVDFEELSDDTALAALGVDSMVAMTLQNLIFQETGVNVPLVKFLDPNSTLSTLVSIVEEREAVAAGRTG</sequence>
<reference evidence="3" key="2">
    <citation type="journal article" date="2015" name="Fish Shellfish Immunol.">
        <title>Early steps in the European eel (Anguilla anguilla)-Vibrio vulnificus interaction in the gills: Role of the RtxA13 toxin.</title>
        <authorList>
            <person name="Callol A."/>
            <person name="Pajuelo D."/>
            <person name="Ebbesson L."/>
            <person name="Teles M."/>
            <person name="MacKenzie S."/>
            <person name="Amaro C."/>
        </authorList>
    </citation>
    <scope>NUCLEOTIDE SEQUENCE</scope>
</reference>
<dbReference type="InterPro" id="IPR050444">
    <property type="entry name" value="Polyketide_Synthase"/>
</dbReference>
<keyword evidence="1" id="KW-0808">Transferase</keyword>
<dbReference type="EMBL" id="GBXM01007437">
    <property type="protein sequence ID" value="JAI01141.1"/>
    <property type="molecule type" value="Transcribed_RNA"/>
</dbReference>
<protein>
    <recommendedName>
        <fullName evidence="2">Carrier domain-containing protein</fullName>
    </recommendedName>
</protein>
<dbReference type="PANTHER" id="PTHR45681">
    <property type="entry name" value="POLYKETIDE SYNTHASE 44-RELATED"/>
    <property type="match status" value="1"/>
</dbReference>
<reference evidence="3" key="1">
    <citation type="submission" date="2014-11" db="EMBL/GenBank/DDBJ databases">
        <authorList>
            <person name="Amaro Gonzalez C."/>
        </authorList>
    </citation>
    <scope>NUCLEOTIDE SEQUENCE</scope>
</reference>
<dbReference type="InterPro" id="IPR009081">
    <property type="entry name" value="PP-bd_ACP"/>
</dbReference>
<dbReference type="Pfam" id="PF00550">
    <property type="entry name" value="PP-binding"/>
    <property type="match status" value="1"/>
</dbReference>
<proteinExistence type="predicted"/>
<accession>A0A0E9XH18</accession>
<feature type="domain" description="Carrier" evidence="2">
    <location>
        <begin position="70"/>
        <end position="145"/>
    </location>
</feature>
<dbReference type="PANTHER" id="PTHR45681:SF8">
    <property type="entry name" value="CARRIER DOMAIN-CONTAINING PROTEIN"/>
    <property type="match status" value="1"/>
</dbReference>
<dbReference type="SUPFAM" id="SSF47336">
    <property type="entry name" value="ACP-like"/>
    <property type="match status" value="1"/>
</dbReference>
<dbReference type="PROSITE" id="PS50075">
    <property type="entry name" value="CARRIER"/>
    <property type="match status" value="1"/>
</dbReference>
<evidence type="ECO:0000259" key="2">
    <source>
        <dbReference type="PROSITE" id="PS50075"/>
    </source>
</evidence>
<evidence type="ECO:0000256" key="1">
    <source>
        <dbReference type="ARBA" id="ARBA00022679"/>
    </source>
</evidence>
<dbReference type="AlphaFoldDB" id="A0A0E9XH18"/>
<organism evidence="3">
    <name type="scientific">Anguilla anguilla</name>
    <name type="common">European freshwater eel</name>
    <name type="synonym">Muraena anguilla</name>
    <dbReference type="NCBI Taxonomy" id="7936"/>
    <lineage>
        <taxon>Eukaryota</taxon>
        <taxon>Metazoa</taxon>
        <taxon>Chordata</taxon>
        <taxon>Craniata</taxon>
        <taxon>Vertebrata</taxon>
        <taxon>Euteleostomi</taxon>
        <taxon>Actinopterygii</taxon>
        <taxon>Neopterygii</taxon>
        <taxon>Teleostei</taxon>
        <taxon>Anguilliformes</taxon>
        <taxon>Anguillidae</taxon>
        <taxon>Anguilla</taxon>
    </lineage>
</organism>
<evidence type="ECO:0000313" key="3">
    <source>
        <dbReference type="EMBL" id="JAI01141.1"/>
    </source>
</evidence>
<dbReference type="InterPro" id="IPR036736">
    <property type="entry name" value="ACP-like_sf"/>
</dbReference>
<dbReference type="Gene3D" id="1.10.1200.10">
    <property type="entry name" value="ACP-like"/>
    <property type="match status" value="1"/>
</dbReference>